<dbReference type="Pfam" id="PF02498">
    <property type="entry name" value="Bro-N"/>
    <property type="match status" value="1"/>
</dbReference>
<evidence type="ECO:0000259" key="1">
    <source>
        <dbReference type="PROSITE" id="PS51750"/>
    </source>
</evidence>
<organism evidence="2 3">
    <name type="scientific">Limnohabitans lacus</name>
    <dbReference type="NCBI Taxonomy" id="3045173"/>
    <lineage>
        <taxon>Bacteria</taxon>
        <taxon>Pseudomonadati</taxon>
        <taxon>Pseudomonadota</taxon>
        <taxon>Betaproteobacteria</taxon>
        <taxon>Burkholderiales</taxon>
        <taxon>Comamonadaceae</taxon>
        <taxon>Limnohabitans</taxon>
    </lineage>
</organism>
<dbReference type="Proteomes" id="UP001431902">
    <property type="component" value="Unassembled WGS sequence"/>
</dbReference>
<evidence type="ECO:0000313" key="2">
    <source>
        <dbReference type="EMBL" id="MDI9233513.1"/>
    </source>
</evidence>
<dbReference type="EMBL" id="JASGBH010000004">
    <property type="protein sequence ID" value="MDI9233513.1"/>
    <property type="molecule type" value="Genomic_DNA"/>
</dbReference>
<proteinExistence type="predicted"/>
<name>A0ABT6X5W4_9BURK</name>
<dbReference type="InterPro" id="IPR003497">
    <property type="entry name" value="BRO_N_domain"/>
</dbReference>
<accession>A0ABT6X5W4</accession>
<gene>
    <name evidence="2" type="ORF">QLQ16_06660</name>
</gene>
<keyword evidence="3" id="KW-1185">Reference proteome</keyword>
<protein>
    <submittedName>
        <fullName evidence="2">BRO family protein</fullName>
    </submittedName>
</protein>
<feature type="domain" description="Bro-N" evidence="1">
    <location>
        <begin position="1"/>
        <end position="106"/>
    </location>
</feature>
<reference evidence="2" key="1">
    <citation type="submission" date="2023-05" db="EMBL/GenBank/DDBJ databases">
        <title>Limnohabitans sp. strain HM2-2 Genome sequencing and assembly.</title>
        <authorList>
            <person name="Jung Y."/>
        </authorList>
    </citation>
    <scope>NUCLEOTIDE SEQUENCE</scope>
    <source>
        <strain evidence="2">HM2-2</strain>
    </source>
</reference>
<dbReference type="RefSeq" id="WP_283223915.1">
    <property type="nucleotide sequence ID" value="NZ_JASGBH010000004.1"/>
</dbReference>
<evidence type="ECO:0000313" key="3">
    <source>
        <dbReference type="Proteomes" id="UP001431902"/>
    </source>
</evidence>
<sequence>MNTVFTFQFEDHDVRVVMDEQSNFWFVGRDICFAHGLKNPNVVMRYSKSDWIPKYLSIKDRLGRDRGVRVLTLAETLELTRRLAVPVPKFEFWVVNEVVPQLQSLSTKTEA</sequence>
<dbReference type="PROSITE" id="PS51750">
    <property type="entry name" value="BRO_N"/>
    <property type="match status" value="1"/>
</dbReference>
<comment type="caution">
    <text evidence="2">The sequence shown here is derived from an EMBL/GenBank/DDBJ whole genome shotgun (WGS) entry which is preliminary data.</text>
</comment>